<evidence type="ECO:0000313" key="4">
    <source>
        <dbReference type="Proteomes" id="UP001257627"/>
    </source>
</evidence>
<dbReference type="PANTHER" id="PTHR33627:SF1">
    <property type="entry name" value="TRANSPOSASE"/>
    <property type="match status" value="1"/>
</dbReference>
<gene>
    <name evidence="3" type="ORF">PU648_08885</name>
</gene>
<feature type="domain" description="Transposase IS701-like DDE" evidence="2">
    <location>
        <begin position="42"/>
        <end position="223"/>
    </location>
</feature>
<evidence type="ECO:0000256" key="1">
    <source>
        <dbReference type="SAM" id="MobiDB-lite"/>
    </source>
</evidence>
<dbReference type="PANTHER" id="PTHR33627">
    <property type="entry name" value="TRANSPOSASE"/>
    <property type="match status" value="1"/>
</dbReference>
<comment type="caution">
    <text evidence="3">The sequence shown here is derived from an EMBL/GenBank/DDBJ whole genome shotgun (WGS) entry which is preliminary data.</text>
</comment>
<organism evidence="3 4">
    <name type="scientific">Streptomyces mirabilis</name>
    <dbReference type="NCBI Taxonomy" id="68239"/>
    <lineage>
        <taxon>Bacteria</taxon>
        <taxon>Bacillati</taxon>
        <taxon>Actinomycetota</taxon>
        <taxon>Actinomycetes</taxon>
        <taxon>Kitasatosporales</taxon>
        <taxon>Streptomycetaceae</taxon>
        <taxon>Streptomyces</taxon>
    </lineage>
</organism>
<dbReference type="EMBL" id="JARAKF010000001">
    <property type="protein sequence ID" value="MDU8992471.1"/>
    <property type="molecule type" value="Genomic_DNA"/>
</dbReference>
<evidence type="ECO:0000313" key="3">
    <source>
        <dbReference type="EMBL" id="MDU8992471.1"/>
    </source>
</evidence>
<protein>
    <submittedName>
        <fullName evidence="3">Transposase</fullName>
    </submittedName>
</protein>
<evidence type="ECO:0000259" key="2">
    <source>
        <dbReference type="Pfam" id="PF13546"/>
    </source>
</evidence>
<reference evidence="3 4" key="1">
    <citation type="submission" date="2023-02" db="EMBL/GenBank/DDBJ databases">
        <authorList>
            <person name="Maleckis M."/>
        </authorList>
    </citation>
    <scope>NUCLEOTIDE SEQUENCE [LARGE SCALE GENOMIC DNA]</scope>
    <source>
        <strain evidence="3 4">P8-A2</strain>
    </source>
</reference>
<dbReference type="RefSeq" id="WP_225900606.1">
    <property type="nucleotide sequence ID" value="NZ_CP107955.1"/>
</dbReference>
<accession>A0ABU3UEW9</accession>
<sequence>MSVQIEATPAEYAPSDPGRWSGPGGCPAQAREQATRELADALFASFPRRDQRRKGELYLRGLLLAEGRKTIRNIGAHVGGAAMEQSLHHFISSSTWDWMPVRRALAGHLQQVGAPHVWVVRPMPIPKAGDRSVGVHEGVDPGTDQTFHGQRAFGLWHVSDTLGVPVNWRLFLPDQWLRDRTRRRQAEIPDAVAQETWEQCAAATVLEPMADWRLAPRPVVLNARVDRIADTVGRFTAAGVPVIARVGGGGRLTVRDPALSRHVGKVYGAQQILASAKGLRRRVEGPGPAGSPAGRRASWAVAVRVDTAGRFAGLRLPGSGRSGGSLLLLGEWEDPQRPPVGCWITNMDSLAAGSLLRIAKLAERAGQAQAGTGEDVGLKDFEGRSFRGWHRHITLASAAHAATELAELAVPWV</sequence>
<name>A0ABU3UEW9_9ACTN</name>
<dbReference type="Proteomes" id="UP001257627">
    <property type="component" value="Unassembled WGS sequence"/>
</dbReference>
<proteinExistence type="predicted"/>
<dbReference type="Pfam" id="PF13546">
    <property type="entry name" value="DDE_5"/>
    <property type="match status" value="1"/>
</dbReference>
<dbReference type="InterPro" id="IPR039365">
    <property type="entry name" value="IS701-like"/>
</dbReference>
<keyword evidence="4" id="KW-1185">Reference proteome</keyword>
<dbReference type="InterPro" id="IPR038721">
    <property type="entry name" value="IS701-like_DDE_dom"/>
</dbReference>
<feature type="region of interest" description="Disordered" evidence="1">
    <location>
        <begin position="1"/>
        <end position="28"/>
    </location>
</feature>